<dbReference type="GO" id="GO:0003677">
    <property type="term" value="F:DNA binding"/>
    <property type="evidence" value="ECO:0007669"/>
    <property type="project" value="UniProtKB-UniRule"/>
</dbReference>
<evidence type="ECO:0000259" key="3">
    <source>
        <dbReference type="PROSITE" id="PS50977"/>
    </source>
</evidence>
<dbReference type="Gene3D" id="1.10.357.10">
    <property type="entry name" value="Tetracycline Repressor, domain 2"/>
    <property type="match status" value="1"/>
</dbReference>
<feature type="domain" description="HTH tetR-type" evidence="3">
    <location>
        <begin position="3"/>
        <end position="63"/>
    </location>
</feature>
<comment type="caution">
    <text evidence="4">The sequence shown here is derived from an EMBL/GenBank/DDBJ whole genome shotgun (WGS) entry which is preliminary data.</text>
</comment>
<reference evidence="4 5" key="1">
    <citation type="submission" date="2018-11" db="EMBL/GenBank/DDBJ databases">
        <title>Genomic Encyclopedia of Type Strains, Phase IV (KMG-IV): sequencing the most valuable type-strain genomes for metagenomic binning, comparative biology and taxonomic classification.</title>
        <authorList>
            <person name="Goeker M."/>
        </authorList>
    </citation>
    <scope>NUCLEOTIDE SEQUENCE [LARGE SCALE GENOMIC DNA]</scope>
    <source>
        <strain evidence="4 5">DSM 29158</strain>
    </source>
</reference>
<dbReference type="PANTHER" id="PTHR43479">
    <property type="entry name" value="ACREF/ENVCD OPERON REPRESSOR-RELATED"/>
    <property type="match status" value="1"/>
</dbReference>
<dbReference type="InterPro" id="IPR001647">
    <property type="entry name" value="HTH_TetR"/>
</dbReference>
<dbReference type="InterPro" id="IPR009057">
    <property type="entry name" value="Homeodomain-like_sf"/>
</dbReference>
<dbReference type="PROSITE" id="PS50977">
    <property type="entry name" value="HTH_TETR_2"/>
    <property type="match status" value="1"/>
</dbReference>
<accession>A0A3N5BIM1</accession>
<dbReference type="RefSeq" id="WP_123807945.1">
    <property type="nucleotide sequence ID" value="NZ_RKRK01000003.1"/>
</dbReference>
<evidence type="ECO:0000256" key="1">
    <source>
        <dbReference type="ARBA" id="ARBA00023125"/>
    </source>
</evidence>
<dbReference type="InterPro" id="IPR050624">
    <property type="entry name" value="HTH-type_Tx_Regulator"/>
</dbReference>
<keyword evidence="1 2" id="KW-0238">DNA-binding</keyword>
<organism evidence="4 5">
    <name type="scientific">Abyssicoccus albus</name>
    <dbReference type="NCBI Taxonomy" id="1817405"/>
    <lineage>
        <taxon>Bacteria</taxon>
        <taxon>Bacillati</taxon>
        <taxon>Bacillota</taxon>
        <taxon>Bacilli</taxon>
        <taxon>Bacillales</taxon>
        <taxon>Abyssicoccaceae</taxon>
    </lineage>
</organism>
<dbReference type="EMBL" id="RKRK01000003">
    <property type="protein sequence ID" value="RPF56599.1"/>
    <property type="molecule type" value="Genomic_DNA"/>
</dbReference>
<sequence>MTIKKEDIIINAAFTCFADKGYAQTSIQDIANAANISKGSFYTYFENKEDLLIQLVKGFQYQLKAQFQTITESKDSPQYKFIQFITMQLNLCYHNKDIIKMMLQDSFSKELEEVHKLLHKQKIIENAWFEHLIVHTFNVTKQSHIEDLSHVFEYIVKGIMGDIVSGYLKTIDFEQTAYAIYDILNTLSHNHSNYVLIQNNSLNEYSIEHIEQYIHSTLTEEHQLKTAKLMIKHLNKADFKEDDLIIVNALNDQFRDAHYELHLMVQKILKSSQS</sequence>
<name>A0A3N5BIM1_9BACL</name>
<dbReference type="Pfam" id="PF00440">
    <property type="entry name" value="TetR_N"/>
    <property type="match status" value="1"/>
</dbReference>
<dbReference type="AlphaFoldDB" id="A0A3N5BIM1"/>
<evidence type="ECO:0000256" key="2">
    <source>
        <dbReference type="PROSITE-ProRule" id="PRU00335"/>
    </source>
</evidence>
<dbReference type="Proteomes" id="UP000277108">
    <property type="component" value="Unassembled WGS sequence"/>
</dbReference>
<dbReference type="InterPro" id="IPR023772">
    <property type="entry name" value="DNA-bd_HTH_TetR-type_CS"/>
</dbReference>
<feature type="DNA-binding region" description="H-T-H motif" evidence="2">
    <location>
        <begin position="26"/>
        <end position="45"/>
    </location>
</feature>
<dbReference type="OrthoDB" id="9780824at2"/>
<evidence type="ECO:0000313" key="5">
    <source>
        <dbReference type="Proteomes" id="UP000277108"/>
    </source>
</evidence>
<keyword evidence="5" id="KW-1185">Reference proteome</keyword>
<dbReference type="PROSITE" id="PS01081">
    <property type="entry name" value="HTH_TETR_1"/>
    <property type="match status" value="1"/>
</dbReference>
<dbReference type="SUPFAM" id="SSF56322">
    <property type="entry name" value="ADC synthase"/>
    <property type="match status" value="1"/>
</dbReference>
<dbReference type="PANTHER" id="PTHR43479:SF22">
    <property type="entry name" value="TRANSCRIPTIONAL REGULATOR, TETR FAMILY"/>
    <property type="match status" value="1"/>
</dbReference>
<evidence type="ECO:0000313" key="4">
    <source>
        <dbReference type="EMBL" id="RPF56599.1"/>
    </source>
</evidence>
<dbReference type="InterPro" id="IPR005801">
    <property type="entry name" value="ADC_synthase"/>
</dbReference>
<proteinExistence type="predicted"/>
<dbReference type="PRINTS" id="PR00455">
    <property type="entry name" value="HTHTETR"/>
</dbReference>
<protein>
    <submittedName>
        <fullName evidence="4">TetR family transcriptional regulator</fullName>
    </submittedName>
</protein>
<gene>
    <name evidence="4" type="ORF">EDD62_1250</name>
</gene>
<dbReference type="SUPFAM" id="SSF46689">
    <property type="entry name" value="Homeodomain-like"/>
    <property type="match status" value="1"/>
</dbReference>